<evidence type="ECO:0000256" key="8">
    <source>
        <dbReference type="ARBA" id="ARBA00022989"/>
    </source>
</evidence>
<comment type="subunit">
    <text evidence="11">The complex is composed of two ATP-binding proteins (GltL), two transmembrane proteins (GltJ and GltK) and a solute-binding protein (GltI).</text>
</comment>
<dbReference type="GO" id="GO:0006865">
    <property type="term" value="P:amino acid transport"/>
    <property type="evidence" value="ECO:0007669"/>
    <property type="project" value="UniProtKB-KW"/>
</dbReference>
<protein>
    <recommendedName>
        <fullName evidence="12">Glutamate/aspartate import permease protein GltK</fullName>
    </recommendedName>
</protein>
<evidence type="ECO:0000256" key="4">
    <source>
        <dbReference type="ARBA" id="ARBA00022475"/>
    </source>
</evidence>
<keyword evidence="3 13" id="KW-0813">Transport</keyword>
<dbReference type="OrthoDB" id="9814550at2"/>
<proteinExistence type="inferred from homology"/>
<dbReference type="RefSeq" id="WP_084874792.1">
    <property type="nucleotide sequence ID" value="NZ_JAGGMY010000001.1"/>
</dbReference>
<keyword evidence="9 13" id="KW-0472">Membrane</keyword>
<evidence type="ECO:0000256" key="2">
    <source>
        <dbReference type="ARBA" id="ARBA00010072"/>
    </source>
</evidence>
<evidence type="ECO:0000256" key="5">
    <source>
        <dbReference type="ARBA" id="ARBA00022519"/>
    </source>
</evidence>
<dbReference type="EMBL" id="MLJI01000001">
    <property type="protein sequence ID" value="ORM93615.1"/>
    <property type="molecule type" value="Genomic_DNA"/>
</dbReference>
<dbReference type="FunFam" id="1.10.3720.10:FF:000006">
    <property type="entry name" value="Glutamate/aspartate ABC transporter, permease protein GltK"/>
    <property type="match status" value="1"/>
</dbReference>
<dbReference type="InterPro" id="IPR043429">
    <property type="entry name" value="ArtM/GltK/GlnP/TcyL/YhdX-like"/>
</dbReference>
<evidence type="ECO:0000256" key="3">
    <source>
        <dbReference type="ARBA" id="ARBA00022448"/>
    </source>
</evidence>
<dbReference type="NCBIfam" id="TIGR01726">
    <property type="entry name" value="HEQRo_perm_3TM"/>
    <property type="match status" value="1"/>
</dbReference>
<evidence type="ECO:0000259" key="14">
    <source>
        <dbReference type="PROSITE" id="PS50928"/>
    </source>
</evidence>
<evidence type="ECO:0000313" key="16">
    <source>
        <dbReference type="Proteomes" id="UP000193749"/>
    </source>
</evidence>
<comment type="similarity">
    <text evidence="2">Belongs to the binding-protein-dependent transport system permease family. HisMQ subfamily.</text>
</comment>
<evidence type="ECO:0000256" key="1">
    <source>
        <dbReference type="ARBA" id="ARBA00004429"/>
    </source>
</evidence>
<evidence type="ECO:0000256" key="6">
    <source>
        <dbReference type="ARBA" id="ARBA00022692"/>
    </source>
</evidence>
<keyword evidence="7" id="KW-0029">Amino-acid transport</keyword>
<dbReference type="SUPFAM" id="SSF161098">
    <property type="entry name" value="MetI-like"/>
    <property type="match status" value="1"/>
</dbReference>
<dbReference type="Pfam" id="PF00528">
    <property type="entry name" value="BPD_transp_1"/>
    <property type="match status" value="1"/>
</dbReference>
<comment type="function">
    <text evidence="10">Part of the ABC transporter complex GltIJKL involved in glutamate and aspartate uptake. Probably responsible for the translocation of the substrate across the membrane.</text>
</comment>
<dbReference type="GO" id="GO:0022857">
    <property type="term" value="F:transmembrane transporter activity"/>
    <property type="evidence" value="ECO:0007669"/>
    <property type="project" value="InterPro"/>
</dbReference>
<evidence type="ECO:0000256" key="13">
    <source>
        <dbReference type="RuleBase" id="RU363032"/>
    </source>
</evidence>
<comment type="caution">
    <text evidence="15">The sequence shown here is derived from an EMBL/GenBank/DDBJ whole genome shotgun (WGS) entry which is preliminary data.</text>
</comment>
<dbReference type="Proteomes" id="UP000193749">
    <property type="component" value="Unassembled WGS sequence"/>
</dbReference>
<evidence type="ECO:0000256" key="11">
    <source>
        <dbReference type="ARBA" id="ARBA00062718"/>
    </source>
</evidence>
<keyword evidence="5" id="KW-0997">Cell inner membrane</keyword>
<gene>
    <name evidence="15" type="ORF">HA50_09750</name>
</gene>
<reference evidence="15 16" key="1">
    <citation type="journal article" date="2017" name="Antonie Van Leeuwenhoek">
        <title>Phylogenomic resolution of the bacterial genus Pantoea and its relationship with Erwinia and Tatumella.</title>
        <authorList>
            <person name="Palmer M."/>
            <person name="Steenkamp E.T."/>
            <person name="Coetzee M.P."/>
            <person name="Chan W.Y."/>
            <person name="van Zyl E."/>
            <person name="De Maayer P."/>
            <person name="Coutinho T.A."/>
            <person name="Blom J."/>
            <person name="Smits T.H."/>
            <person name="Duffy B."/>
            <person name="Venter S.N."/>
        </authorList>
    </citation>
    <scope>NUCLEOTIDE SEQUENCE [LARGE SCALE GENOMIC DNA]</scope>
    <source>
        <strain evidence="15 16">LMG 2657</strain>
    </source>
</reference>
<dbReference type="InterPro" id="IPR000515">
    <property type="entry name" value="MetI-like"/>
</dbReference>
<dbReference type="PROSITE" id="PS50928">
    <property type="entry name" value="ABC_TM1"/>
    <property type="match status" value="1"/>
</dbReference>
<evidence type="ECO:0000256" key="10">
    <source>
        <dbReference type="ARBA" id="ARBA00060298"/>
    </source>
</evidence>
<dbReference type="InterPro" id="IPR010065">
    <property type="entry name" value="AA_ABC_transptr_permease_3TM"/>
</dbReference>
<dbReference type="PANTHER" id="PTHR30614">
    <property type="entry name" value="MEMBRANE COMPONENT OF AMINO ACID ABC TRANSPORTER"/>
    <property type="match status" value="1"/>
</dbReference>
<name>A0A1X1EV12_PANCY</name>
<dbReference type="InterPro" id="IPR035906">
    <property type="entry name" value="MetI-like_sf"/>
</dbReference>
<comment type="subcellular location">
    <subcellularLocation>
        <location evidence="1">Cell inner membrane</location>
        <topology evidence="1">Multi-pass membrane protein</topology>
    </subcellularLocation>
    <subcellularLocation>
        <location evidence="13">Cell membrane</location>
        <topology evidence="13">Multi-pass membrane protein</topology>
    </subcellularLocation>
</comment>
<dbReference type="AlphaFoldDB" id="A0A1X1EV12"/>
<feature type="transmembrane region" description="Helical" evidence="13">
    <location>
        <begin position="187"/>
        <end position="207"/>
    </location>
</feature>
<evidence type="ECO:0000256" key="9">
    <source>
        <dbReference type="ARBA" id="ARBA00023136"/>
    </source>
</evidence>
<dbReference type="GO" id="GO:0043190">
    <property type="term" value="C:ATP-binding cassette (ABC) transporter complex"/>
    <property type="evidence" value="ECO:0007669"/>
    <property type="project" value="InterPro"/>
</dbReference>
<evidence type="ECO:0000256" key="12">
    <source>
        <dbReference type="ARBA" id="ARBA00073645"/>
    </source>
</evidence>
<feature type="transmembrane region" description="Helical" evidence="13">
    <location>
        <begin position="59"/>
        <end position="79"/>
    </location>
</feature>
<dbReference type="STRING" id="55209.HA50_09750"/>
<feature type="transmembrane region" description="Helical" evidence="13">
    <location>
        <begin position="17"/>
        <end position="47"/>
    </location>
</feature>
<keyword evidence="8 13" id="KW-1133">Transmembrane helix</keyword>
<sequence>MIQGWSWEGYFHYLTNYFIFMGAVNTVLLTLAGMAGGLVLGILLAFARLSPWAWIKQIARTYIWIFRGTPLLVQLIIIYTGLPQIGIRFSVIEAVVMGLVLNEAAYLAEIIRGGVQALPKGQINAAKALGFNQLNVARYVIFPQTMRLILPSLGNSFNGLLKTTSIASVISMEELLRRTQILMQEQFMVLELFMVAATYYLLLTTLWDFIQRKIERHYAKAYQNTTHSSEPVKTSFKEVSSAYTRETQP</sequence>
<keyword evidence="16" id="KW-1185">Reference proteome</keyword>
<dbReference type="PANTHER" id="PTHR30614:SF0">
    <property type="entry name" value="L-CYSTINE TRANSPORT SYSTEM PERMEASE PROTEIN TCYL"/>
    <property type="match status" value="1"/>
</dbReference>
<dbReference type="Gene3D" id="1.10.3720.10">
    <property type="entry name" value="MetI-like"/>
    <property type="match status" value="1"/>
</dbReference>
<evidence type="ECO:0000256" key="7">
    <source>
        <dbReference type="ARBA" id="ARBA00022970"/>
    </source>
</evidence>
<keyword evidence="4" id="KW-1003">Cell membrane</keyword>
<accession>A0A1X1EV12</accession>
<dbReference type="CDD" id="cd06261">
    <property type="entry name" value="TM_PBP2"/>
    <property type="match status" value="1"/>
</dbReference>
<keyword evidence="6 13" id="KW-0812">Transmembrane</keyword>
<feature type="domain" description="ABC transmembrane type-1" evidence="14">
    <location>
        <begin position="23"/>
        <end position="211"/>
    </location>
</feature>
<evidence type="ECO:0000313" key="15">
    <source>
        <dbReference type="EMBL" id="ORM93615.1"/>
    </source>
</evidence>
<organism evidence="15 16">
    <name type="scientific">Pantoea cypripedii</name>
    <name type="common">Pectobacterium cypripedii</name>
    <name type="synonym">Erwinia cypripedii</name>
    <dbReference type="NCBI Taxonomy" id="55209"/>
    <lineage>
        <taxon>Bacteria</taxon>
        <taxon>Pseudomonadati</taxon>
        <taxon>Pseudomonadota</taxon>
        <taxon>Gammaproteobacteria</taxon>
        <taxon>Enterobacterales</taxon>
        <taxon>Erwiniaceae</taxon>
        <taxon>Pantoea</taxon>
    </lineage>
</organism>